<keyword evidence="2" id="KW-1185">Reference proteome</keyword>
<dbReference type="Proteomes" id="UP001178507">
    <property type="component" value="Unassembled WGS sequence"/>
</dbReference>
<dbReference type="EMBL" id="CAUJNA010002322">
    <property type="protein sequence ID" value="CAJ1392339.1"/>
    <property type="molecule type" value="Genomic_DNA"/>
</dbReference>
<evidence type="ECO:0000313" key="2">
    <source>
        <dbReference type="Proteomes" id="UP001178507"/>
    </source>
</evidence>
<proteinExistence type="predicted"/>
<organism evidence="1 2">
    <name type="scientific">Effrenium voratum</name>
    <dbReference type="NCBI Taxonomy" id="2562239"/>
    <lineage>
        <taxon>Eukaryota</taxon>
        <taxon>Sar</taxon>
        <taxon>Alveolata</taxon>
        <taxon>Dinophyceae</taxon>
        <taxon>Suessiales</taxon>
        <taxon>Symbiodiniaceae</taxon>
        <taxon>Effrenium</taxon>
    </lineage>
</organism>
<evidence type="ECO:0000313" key="1">
    <source>
        <dbReference type="EMBL" id="CAJ1392339.1"/>
    </source>
</evidence>
<comment type="caution">
    <text evidence="1">The sequence shown here is derived from an EMBL/GenBank/DDBJ whole genome shotgun (WGS) entry which is preliminary data.</text>
</comment>
<sequence>MRLCLVSGGKFAERVPKEHVARQLILGVLDTQLEESRSADALPEVQFAYDGDVFRQAWDAFVGSQT</sequence>
<name>A0AA36IR36_9DINO</name>
<accession>A0AA36IR36</accession>
<gene>
    <name evidence="1" type="ORF">EVOR1521_LOCUS17461</name>
</gene>
<protein>
    <submittedName>
        <fullName evidence="1">Uncharacterized protein</fullName>
    </submittedName>
</protein>
<dbReference type="AlphaFoldDB" id="A0AA36IR36"/>
<reference evidence="1" key="1">
    <citation type="submission" date="2023-08" db="EMBL/GenBank/DDBJ databases">
        <authorList>
            <person name="Chen Y."/>
            <person name="Shah S."/>
            <person name="Dougan E. K."/>
            <person name="Thang M."/>
            <person name="Chan C."/>
        </authorList>
    </citation>
    <scope>NUCLEOTIDE SEQUENCE</scope>
</reference>